<proteinExistence type="predicted"/>
<name>A0ABV0KEU8_9CYAN</name>
<dbReference type="Gene3D" id="3.40.50.1000">
    <property type="entry name" value="HAD superfamily/HAD-like"/>
    <property type="match status" value="1"/>
</dbReference>
<evidence type="ECO:0000313" key="2">
    <source>
        <dbReference type="Proteomes" id="UP001476950"/>
    </source>
</evidence>
<dbReference type="InterPro" id="IPR023214">
    <property type="entry name" value="HAD_sf"/>
</dbReference>
<keyword evidence="2" id="KW-1185">Reference proteome</keyword>
<dbReference type="SUPFAM" id="SSF56784">
    <property type="entry name" value="HAD-like"/>
    <property type="match status" value="1"/>
</dbReference>
<protein>
    <recommendedName>
        <fullName evidence="3">Polynucleotide kinase</fullName>
    </recommendedName>
</protein>
<dbReference type="Pfam" id="PF08645">
    <property type="entry name" value="PNK3P"/>
    <property type="match status" value="1"/>
</dbReference>
<accession>A0ABV0KEU8</accession>
<comment type="caution">
    <text evidence="1">The sequence shown here is derived from an EMBL/GenBank/DDBJ whole genome shotgun (WGS) entry which is preliminary data.</text>
</comment>
<gene>
    <name evidence="1" type="ORF">NDI38_04825</name>
</gene>
<sequence>MANKLLLLDLDGTVRRCKSNHDTFINEPKDQELIPGVVDALNKYVAEGWAIFGITNQGGVMHKHKTLKACIDEQRYTLKLAPQIDRIYFCPDSGDTCYRVSRPLWAPKLFTVNRIDGGAGDDPRYFLGGFRKPQPGMLRLAMNEFTNNLIVELLDATEMLEPKLQMAIARDELGDNQLMPILCVGDMDTDKQAAATAEVEFMWAHDWRGDSDESLKNIRQRQMESLERDRP</sequence>
<reference evidence="1 2" key="1">
    <citation type="submission" date="2022-04" db="EMBL/GenBank/DDBJ databases">
        <title>Positive selection, recombination, and allopatry shape intraspecific diversity of widespread and dominant cyanobacteria.</title>
        <authorList>
            <person name="Wei J."/>
            <person name="Shu W."/>
            <person name="Hu C."/>
        </authorList>
    </citation>
    <scope>NUCLEOTIDE SEQUENCE [LARGE SCALE GENOMIC DNA]</scope>
    <source>
        <strain evidence="1 2">AS-A4</strain>
    </source>
</reference>
<dbReference type="InterPro" id="IPR013954">
    <property type="entry name" value="PNK3P"/>
</dbReference>
<dbReference type="InterPro" id="IPR036412">
    <property type="entry name" value="HAD-like_sf"/>
</dbReference>
<evidence type="ECO:0000313" key="1">
    <source>
        <dbReference type="EMBL" id="MEP1057753.1"/>
    </source>
</evidence>
<dbReference type="Proteomes" id="UP001476950">
    <property type="component" value="Unassembled WGS sequence"/>
</dbReference>
<dbReference type="PANTHER" id="PTHR42891:SF1">
    <property type="entry name" value="D-GLYCERO-BETA-D-MANNO-HEPTOSE-1,7-BISPHOSPHATE 7-PHOSPHATASE"/>
    <property type="match status" value="1"/>
</dbReference>
<evidence type="ECO:0008006" key="3">
    <source>
        <dbReference type="Google" id="ProtNLM"/>
    </source>
</evidence>
<dbReference type="RefSeq" id="WP_190450866.1">
    <property type="nucleotide sequence ID" value="NZ_JAMPLM010000002.1"/>
</dbReference>
<dbReference type="EMBL" id="JAMPLM010000002">
    <property type="protein sequence ID" value="MEP1057753.1"/>
    <property type="molecule type" value="Genomic_DNA"/>
</dbReference>
<dbReference type="InterPro" id="IPR004446">
    <property type="entry name" value="Heptose_bisP_phosphatase"/>
</dbReference>
<organism evidence="1 2">
    <name type="scientific">Stenomitos frigidus AS-A4</name>
    <dbReference type="NCBI Taxonomy" id="2933935"/>
    <lineage>
        <taxon>Bacteria</taxon>
        <taxon>Bacillati</taxon>
        <taxon>Cyanobacteriota</taxon>
        <taxon>Cyanophyceae</taxon>
        <taxon>Leptolyngbyales</taxon>
        <taxon>Leptolyngbyaceae</taxon>
        <taxon>Stenomitos</taxon>
    </lineage>
</organism>
<dbReference type="PANTHER" id="PTHR42891">
    <property type="entry name" value="D-GLYCERO-BETA-D-MANNO-HEPTOSE-1,7-BISPHOSPHATE 7-PHOSPHATASE"/>
    <property type="match status" value="1"/>
</dbReference>